<organism evidence="3 4">
    <name type="scientific">Dawidia cretensis</name>
    <dbReference type="NCBI Taxonomy" id="2782350"/>
    <lineage>
        <taxon>Bacteria</taxon>
        <taxon>Pseudomonadati</taxon>
        <taxon>Bacteroidota</taxon>
        <taxon>Cytophagia</taxon>
        <taxon>Cytophagales</taxon>
        <taxon>Chryseotaleaceae</taxon>
        <taxon>Dawidia</taxon>
    </lineage>
</organism>
<keyword evidence="1" id="KW-1133">Transmembrane helix</keyword>
<dbReference type="InterPro" id="IPR010559">
    <property type="entry name" value="Sig_transdc_His_kin_internal"/>
</dbReference>
<reference evidence="3 4" key="1">
    <citation type="submission" date="2021-05" db="EMBL/GenBank/DDBJ databases">
        <title>A Polyphasic approach of four new species of the genus Ohtaekwangia: Ohtaekwangia histidinii sp. nov., Ohtaekwangia cretensis sp. nov., Ohtaekwangia indiensis sp. nov., Ohtaekwangia reichenbachii sp. nov. from diverse environment.</title>
        <authorList>
            <person name="Octaviana S."/>
        </authorList>
    </citation>
    <scope>NUCLEOTIDE SEQUENCE [LARGE SCALE GENOMIC DNA]</scope>
    <source>
        <strain evidence="3 4">PWU5</strain>
    </source>
</reference>
<dbReference type="PANTHER" id="PTHR34220">
    <property type="entry name" value="SENSOR HISTIDINE KINASE YPDA"/>
    <property type="match status" value="1"/>
</dbReference>
<dbReference type="Gene3D" id="3.30.565.10">
    <property type="entry name" value="Histidine kinase-like ATPase, C-terminal domain"/>
    <property type="match status" value="1"/>
</dbReference>
<sequence>MPDRIPTITNRIVVPRIVWHGLFWVAVLVYGLVENWTVSENKYAVLEVYLTKLPVQILIAYFITYFLLPRFLMRGKYIQFIVILLVSAYIVSIGNSYYRVFYAEPKYPAYYRSHTVHSAAMYLSFSKFLMYITSFYTPAAIMGLIKLVRIQHKKERQREAIEKQMLLAEMTFLKNQLNPHFLFNTLNNLYMLTLKASPQAPEVVARLSETLDYMLYRCSDHAVPVLGEVQLIENYLALEKLRINDDVSIHFKAPTNPGTATVAPLIMLSLVENAFKHGVNRSIGKATINIDLQVVESKLIFSVSNTKVPLDDNTPPGIGLKNIRRQLELIYPGKHTLSIDDNTDQYTVALQIILH</sequence>
<proteinExistence type="predicted"/>
<dbReference type="Proteomes" id="UP001319080">
    <property type="component" value="Unassembled WGS sequence"/>
</dbReference>
<dbReference type="Pfam" id="PF06580">
    <property type="entry name" value="His_kinase"/>
    <property type="match status" value="1"/>
</dbReference>
<evidence type="ECO:0000313" key="3">
    <source>
        <dbReference type="EMBL" id="MBT1710015.1"/>
    </source>
</evidence>
<dbReference type="GO" id="GO:0000155">
    <property type="term" value="F:phosphorelay sensor kinase activity"/>
    <property type="evidence" value="ECO:0007669"/>
    <property type="project" value="InterPro"/>
</dbReference>
<evidence type="ECO:0000313" key="4">
    <source>
        <dbReference type="Proteomes" id="UP001319080"/>
    </source>
</evidence>
<evidence type="ECO:0000256" key="1">
    <source>
        <dbReference type="SAM" id="Phobius"/>
    </source>
</evidence>
<feature type="transmembrane region" description="Helical" evidence="1">
    <location>
        <begin position="53"/>
        <end position="73"/>
    </location>
</feature>
<dbReference type="GO" id="GO:0016020">
    <property type="term" value="C:membrane"/>
    <property type="evidence" value="ECO:0007669"/>
    <property type="project" value="InterPro"/>
</dbReference>
<feature type="transmembrane region" description="Helical" evidence="1">
    <location>
        <begin position="12"/>
        <end position="33"/>
    </location>
</feature>
<keyword evidence="3" id="KW-0418">Kinase</keyword>
<keyword evidence="1" id="KW-0472">Membrane</keyword>
<feature type="domain" description="Signal transduction histidine kinase internal region" evidence="2">
    <location>
        <begin position="168"/>
        <end position="246"/>
    </location>
</feature>
<dbReference type="InterPro" id="IPR050640">
    <property type="entry name" value="Bact_2-comp_sensor_kinase"/>
</dbReference>
<dbReference type="InterPro" id="IPR036890">
    <property type="entry name" value="HATPase_C_sf"/>
</dbReference>
<accession>A0AAP2DYK6</accession>
<dbReference type="SUPFAM" id="SSF55874">
    <property type="entry name" value="ATPase domain of HSP90 chaperone/DNA topoisomerase II/histidine kinase"/>
    <property type="match status" value="1"/>
</dbReference>
<keyword evidence="1" id="KW-0812">Transmembrane</keyword>
<keyword evidence="4" id="KW-1185">Reference proteome</keyword>
<dbReference type="EMBL" id="JAHESE010000018">
    <property type="protein sequence ID" value="MBT1710015.1"/>
    <property type="molecule type" value="Genomic_DNA"/>
</dbReference>
<evidence type="ECO:0000259" key="2">
    <source>
        <dbReference type="Pfam" id="PF06580"/>
    </source>
</evidence>
<dbReference type="AlphaFoldDB" id="A0AAP2DYK6"/>
<dbReference type="RefSeq" id="WP_254085592.1">
    <property type="nucleotide sequence ID" value="NZ_JAHESE010000018.1"/>
</dbReference>
<dbReference type="PANTHER" id="PTHR34220:SF7">
    <property type="entry name" value="SENSOR HISTIDINE KINASE YPDA"/>
    <property type="match status" value="1"/>
</dbReference>
<feature type="transmembrane region" description="Helical" evidence="1">
    <location>
        <begin position="80"/>
        <end position="98"/>
    </location>
</feature>
<comment type="caution">
    <text evidence="3">The sequence shown here is derived from an EMBL/GenBank/DDBJ whole genome shotgun (WGS) entry which is preliminary data.</text>
</comment>
<feature type="transmembrane region" description="Helical" evidence="1">
    <location>
        <begin position="128"/>
        <end position="148"/>
    </location>
</feature>
<keyword evidence="3" id="KW-0808">Transferase</keyword>
<protein>
    <submittedName>
        <fullName evidence="3">Histidine kinase</fullName>
    </submittedName>
</protein>
<gene>
    <name evidence="3" type="ORF">KK062_17345</name>
</gene>
<name>A0AAP2DYK6_9BACT</name>